<dbReference type="EMBL" id="JACJVP010000014">
    <property type="protein sequence ID" value="MBB6670984.1"/>
    <property type="molecule type" value="Genomic_DNA"/>
</dbReference>
<comment type="caution">
    <text evidence="2">The sequence shown here is derived from an EMBL/GenBank/DDBJ whole genome shotgun (WGS) entry which is preliminary data.</text>
</comment>
<evidence type="ECO:0000313" key="3">
    <source>
        <dbReference type="Proteomes" id="UP000547209"/>
    </source>
</evidence>
<dbReference type="RefSeq" id="WP_185142474.1">
    <property type="nucleotide sequence ID" value="NZ_JACJVP010000014.1"/>
</dbReference>
<keyword evidence="3" id="KW-1185">Reference proteome</keyword>
<evidence type="ECO:0000256" key="1">
    <source>
        <dbReference type="SAM" id="MobiDB-lite"/>
    </source>
</evidence>
<organism evidence="2 3">
    <name type="scientific">Cohnella nanjingensis</name>
    <dbReference type="NCBI Taxonomy" id="1387779"/>
    <lineage>
        <taxon>Bacteria</taxon>
        <taxon>Bacillati</taxon>
        <taxon>Bacillota</taxon>
        <taxon>Bacilli</taxon>
        <taxon>Bacillales</taxon>
        <taxon>Paenibacillaceae</taxon>
        <taxon>Cohnella</taxon>
    </lineage>
</organism>
<dbReference type="AlphaFoldDB" id="A0A7X0RRK4"/>
<name>A0A7X0RRK4_9BACL</name>
<dbReference type="Proteomes" id="UP000547209">
    <property type="component" value="Unassembled WGS sequence"/>
</dbReference>
<evidence type="ECO:0000313" key="2">
    <source>
        <dbReference type="EMBL" id="MBB6670984.1"/>
    </source>
</evidence>
<gene>
    <name evidence="2" type="ORF">H7C19_09815</name>
</gene>
<sequence>MSDLMKGVIKGVKKEIQYFADVALKSGAIHVGKELANVTRDVNQPSELNLETISNALKSGIMATGQELMTTGLERVKATSPQDQKKSKASKKST</sequence>
<accession>A0A7X0RRK4</accession>
<protein>
    <submittedName>
        <fullName evidence="2">Uncharacterized protein</fullName>
    </submittedName>
</protein>
<proteinExistence type="predicted"/>
<feature type="region of interest" description="Disordered" evidence="1">
    <location>
        <begin position="74"/>
        <end position="94"/>
    </location>
</feature>
<reference evidence="2 3" key="1">
    <citation type="submission" date="2020-08" db="EMBL/GenBank/DDBJ databases">
        <title>Cohnella phylogeny.</title>
        <authorList>
            <person name="Dunlap C."/>
        </authorList>
    </citation>
    <scope>NUCLEOTIDE SEQUENCE [LARGE SCALE GENOMIC DNA]</scope>
    <source>
        <strain evidence="2 3">DSM 28246</strain>
    </source>
</reference>